<dbReference type="PROSITE" id="PS50146">
    <property type="entry name" value="DAGK"/>
    <property type="match status" value="1"/>
</dbReference>
<keyword evidence="14" id="KW-0863">Zinc-finger</keyword>
<evidence type="ECO:0000256" key="19">
    <source>
        <dbReference type="ARBA" id="ARBA00023098"/>
    </source>
</evidence>
<dbReference type="InterPro" id="IPR002219">
    <property type="entry name" value="PKC_DAG/PE"/>
</dbReference>
<dbReference type="FunFam" id="1.25.40.20:FF:000034">
    <property type="entry name" value="Diacylglycerol kinase"/>
    <property type="match status" value="1"/>
</dbReference>
<dbReference type="InterPro" id="IPR017438">
    <property type="entry name" value="ATP-NAD_kinase_N"/>
</dbReference>
<evidence type="ECO:0000256" key="24">
    <source>
        <dbReference type="ARBA" id="ARBA00023395"/>
    </source>
</evidence>
<comment type="catalytic activity">
    <reaction evidence="23">
        <text>1,2-di-(9Z-octadecenoyl)-sn-glycerol + ATP = 1,2-di-(9Z-octadecenoyl)-sn-glycero-3-phosphate + ADP + H(+)</text>
        <dbReference type="Rhea" id="RHEA:40327"/>
        <dbReference type="ChEBI" id="CHEBI:15378"/>
        <dbReference type="ChEBI" id="CHEBI:30616"/>
        <dbReference type="ChEBI" id="CHEBI:52333"/>
        <dbReference type="ChEBI" id="CHEBI:74546"/>
        <dbReference type="ChEBI" id="CHEBI:456216"/>
    </reaction>
    <physiologicalReaction direction="left-to-right" evidence="23">
        <dbReference type="Rhea" id="RHEA:40328"/>
    </physiologicalReaction>
</comment>
<reference evidence="46 47" key="1">
    <citation type="submission" date="2024-06" db="EMBL/GenBank/DDBJ databases">
        <title>The draft genome of Grus japonensis, version 3.</title>
        <authorList>
            <person name="Nabeshima K."/>
            <person name="Suzuki S."/>
            <person name="Onuma M."/>
        </authorList>
    </citation>
    <scope>NUCLEOTIDE SEQUENCE [LARGE SCALE GENOMIC DNA]</scope>
    <source>
        <strain evidence="46 47">451A</strain>
    </source>
</reference>
<keyword evidence="8" id="KW-0963">Cytoplasm</keyword>
<comment type="catalytic activity">
    <reaction evidence="40">
        <text>1-eicosanoyl-2-(5Z,8Z,11Z,14Z)-eicosatetraenoyl-sn-glycerol + ATP = 1-eicosanoyl-2-(5Z,8Z,11Z,14Z)-eicosatetraenoyl-sn-glycero-3-phosphate + ADP + H(+)</text>
        <dbReference type="Rhea" id="RHEA:40331"/>
        <dbReference type="ChEBI" id="CHEBI:15378"/>
        <dbReference type="ChEBI" id="CHEBI:30616"/>
        <dbReference type="ChEBI" id="CHEBI:77094"/>
        <dbReference type="ChEBI" id="CHEBI:87223"/>
        <dbReference type="ChEBI" id="CHEBI:456216"/>
    </reaction>
    <physiologicalReaction direction="left-to-right" evidence="40">
        <dbReference type="Rhea" id="RHEA:40332"/>
    </physiologicalReaction>
</comment>
<dbReference type="EC" id="2.7.1.107" evidence="43"/>
<dbReference type="InterPro" id="IPR002110">
    <property type="entry name" value="Ankyrin_rpt"/>
</dbReference>
<evidence type="ECO:0000256" key="43">
    <source>
        <dbReference type="RuleBase" id="RU361128"/>
    </source>
</evidence>
<feature type="compositionally biased region" description="Basic residues" evidence="44">
    <location>
        <begin position="301"/>
        <end position="316"/>
    </location>
</feature>
<dbReference type="Pfam" id="PF00781">
    <property type="entry name" value="DAGK_cat"/>
    <property type="match status" value="1"/>
</dbReference>
<keyword evidence="17 43" id="KW-0067">ATP-binding</keyword>
<name>A0ABC9WY50_GRUJA</name>
<keyword evidence="19" id="KW-0443">Lipid metabolism</keyword>
<dbReference type="Proteomes" id="UP001623348">
    <property type="component" value="Unassembled WGS sequence"/>
</dbReference>
<evidence type="ECO:0000259" key="45">
    <source>
        <dbReference type="PROSITE" id="PS50146"/>
    </source>
</evidence>
<dbReference type="SMART" id="SM00045">
    <property type="entry name" value="DAGKa"/>
    <property type="match status" value="1"/>
</dbReference>
<dbReference type="PROSITE" id="PS50088">
    <property type="entry name" value="ANK_REPEAT"/>
    <property type="match status" value="2"/>
</dbReference>
<dbReference type="InterPro" id="IPR001206">
    <property type="entry name" value="Diacylglycerol_kinase_cat_dom"/>
</dbReference>
<protein>
    <recommendedName>
        <fullName evidence="43">Diacylglycerol kinase</fullName>
        <shortName evidence="43">DAG kinase</shortName>
        <ecNumber evidence="43">2.7.1.107</ecNumber>
    </recommendedName>
</protein>
<evidence type="ECO:0000256" key="6">
    <source>
        <dbReference type="ARBA" id="ARBA00009280"/>
    </source>
</evidence>
<comment type="subcellular location">
    <subcellularLocation>
        <location evidence="2">Cell membrane</location>
    </subcellularLocation>
    <subcellularLocation>
        <location evidence="3">Cell projection</location>
        <location evidence="3">Lamellipodium</location>
    </subcellularLocation>
    <subcellularLocation>
        <location evidence="4">Cytoplasm</location>
        <location evidence="4">Cytosol</location>
    </subcellularLocation>
    <subcellularLocation>
        <location evidence="1">Nucleus</location>
    </subcellularLocation>
</comment>
<evidence type="ECO:0000313" key="47">
    <source>
        <dbReference type="Proteomes" id="UP001623348"/>
    </source>
</evidence>
<evidence type="ECO:0000313" key="46">
    <source>
        <dbReference type="EMBL" id="GAB0190360.1"/>
    </source>
</evidence>
<evidence type="ECO:0000256" key="12">
    <source>
        <dbReference type="ARBA" id="ARBA00022737"/>
    </source>
</evidence>
<dbReference type="InterPro" id="IPR037607">
    <property type="entry name" value="DGK"/>
</dbReference>
<feature type="domain" description="DAGKc" evidence="45">
    <location>
        <begin position="335"/>
        <end position="469"/>
    </location>
</feature>
<comment type="catalytic activity">
    <reaction evidence="39">
        <text>1,2-ditetradecanoyl-sn-glycerol + ATP = 1,2-ditetradecanoyl-sn-glycero-3-phosphate + ADP + H(+)</text>
        <dbReference type="Rhea" id="RHEA:43444"/>
        <dbReference type="ChEBI" id="CHEBI:15378"/>
        <dbReference type="ChEBI" id="CHEBI:30616"/>
        <dbReference type="ChEBI" id="CHEBI:80651"/>
        <dbReference type="ChEBI" id="CHEBI:83550"/>
        <dbReference type="ChEBI" id="CHEBI:456216"/>
    </reaction>
    <physiologicalReaction direction="left-to-right" evidence="39">
        <dbReference type="Rhea" id="RHEA:43445"/>
    </physiologicalReaction>
</comment>
<dbReference type="InterPro" id="IPR016064">
    <property type="entry name" value="NAD/diacylglycerol_kinase_sf"/>
</dbReference>
<evidence type="ECO:0000256" key="22">
    <source>
        <dbReference type="ARBA" id="ARBA00023273"/>
    </source>
</evidence>
<keyword evidence="16" id="KW-0862">Zinc</keyword>
<comment type="catalytic activity">
    <reaction evidence="32">
        <text>1-O-hexadecyl-2-acetyl-sn-glycerol + ATP = 1-O-hexadecyl-2-acetyl-sn-glycero-3-phosphate + ADP + H(+)</text>
        <dbReference type="Rhea" id="RHEA:41676"/>
        <dbReference type="ChEBI" id="CHEBI:15378"/>
        <dbReference type="ChEBI" id="CHEBI:30616"/>
        <dbReference type="ChEBI" id="CHEBI:75936"/>
        <dbReference type="ChEBI" id="CHEBI:78385"/>
        <dbReference type="ChEBI" id="CHEBI:456216"/>
    </reaction>
    <physiologicalReaction direction="left-to-right" evidence="32">
        <dbReference type="Rhea" id="RHEA:41677"/>
    </physiologicalReaction>
</comment>
<accession>A0ABC9WY50</accession>
<evidence type="ECO:0000256" key="17">
    <source>
        <dbReference type="ARBA" id="ARBA00022840"/>
    </source>
</evidence>
<evidence type="ECO:0000256" key="9">
    <source>
        <dbReference type="ARBA" id="ARBA00022553"/>
    </source>
</evidence>
<evidence type="ECO:0000256" key="42">
    <source>
        <dbReference type="PROSITE-ProRule" id="PRU00023"/>
    </source>
</evidence>
<dbReference type="InterPro" id="IPR047485">
    <property type="entry name" value="C1_DGKzeta_rpt1"/>
</dbReference>
<dbReference type="SMART" id="SM00046">
    <property type="entry name" value="DAGKc"/>
    <property type="match status" value="1"/>
</dbReference>
<dbReference type="Gene3D" id="3.40.50.10330">
    <property type="entry name" value="Probable inorganic polyphosphate/atp-NAD kinase, domain 1"/>
    <property type="match status" value="1"/>
</dbReference>
<dbReference type="SUPFAM" id="SSF111331">
    <property type="entry name" value="NAD kinase/diacylglycerol kinase-like"/>
    <property type="match status" value="1"/>
</dbReference>
<evidence type="ECO:0000256" key="30">
    <source>
        <dbReference type="ARBA" id="ARBA00034638"/>
    </source>
</evidence>
<feature type="compositionally biased region" description="Pro residues" evidence="44">
    <location>
        <begin position="1"/>
        <end position="11"/>
    </location>
</feature>
<keyword evidence="20" id="KW-0472">Membrane</keyword>
<keyword evidence="18 42" id="KW-0040">ANK repeat</keyword>
<dbReference type="SMART" id="SM00248">
    <property type="entry name" value="ANK"/>
    <property type="match status" value="2"/>
</dbReference>
<feature type="repeat" description="ANK" evidence="42">
    <location>
        <begin position="918"/>
        <end position="950"/>
    </location>
</feature>
<dbReference type="PANTHER" id="PTHR11255:SF43">
    <property type="entry name" value="DIACYLGLYCEROL KINASE ZETA"/>
    <property type="match status" value="1"/>
</dbReference>
<evidence type="ECO:0000256" key="25">
    <source>
        <dbReference type="ARBA" id="ARBA00023400"/>
    </source>
</evidence>
<evidence type="ECO:0000256" key="8">
    <source>
        <dbReference type="ARBA" id="ARBA00022490"/>
    </source>
</evidence>
<dbReference type="Pfam" id="PF00609">
    <property type="entry name" value="DAGK_acc"/>
    <property type="match status" value="1"/>
</dbReference>
<keyword evidence="13 43" id="KW-0547">Nucleotide-binding</keyword>
<evidence type="ECO:0000256" key="29">
    <source>
        <dbReference type="ARBA" id="ARBA00034636"/>
    </source>
</evidence>
<comment type="catalytic activity">
    <reaction evidence="37">
        <text>1-hexadecanoyl-2-(5Z,8Z,11Z,14Z-eicosatetraenoyl)-sn-glycerol + ATP = 1-hexadecanoyl-2-(5Z,8Z,11Z,14Z-eicosatetraenoyl)-sn-glycero-3-phosphate + ADP + H(+)</text>
        <dbReference type="Rhea" id="RHEA:40335"/>
        <dbReference type="ChEBI" id="CHEBI:15378"/>
        <dbReference type="ChEBI" id="CHEBI:30616"/>
        <dbReference type="ChEBI" id="CHEBI:72864"/>
        <dbReference type="ChEBI" id="CHEBI:77096"/>
        <dbReference type="ChEBI" id="CHEBI:456216"/>
    </reaction>
    <physiologicalReaction direction="left-to-right" evidence="37">
        <dbReference type="Rhea" id="RHEA:40336"/>
    </physiologicalReaction>
</comment>
<evidence type="ECO:0000256" key="3">
    <source>
        <dbReference type="ARBA" id="ARBA00004510"/>
    </source>
</evidence>
<dbReference type="EMBL" id="BAAFJT010000005">
    <property type="protein sequence ID" value="GAB0190360.1"/>
    <property type="molecule type" value="Genomic_DNA"/>
</dbReference>
<evidence type="ECO:0000256" key="23">
    <source>
        <dbReference type="ARBA" id="ARBA00023371"/>
    </source>
</evidence>
<evidence type="ECO:0000256" key="32">
    <source>
        <dbReference type="ARBA" id="ARBA00034647"/>
    </source>
</evidence>
<proteinExistence type="inferred from homology"/>
<dbReference type="GO" id="GO:0005829">
    <property type="term" value="C:cytosol"/>
    <property type="evidence" value="ECO:0007669"/>
    <property type="project" value="UniProtKB-SubCell"/>
</dbReference>
<dbReference type="AlphaFoldDB" id="A0ABC9WY50"/>
<evidence type="ECO:0000256" key="31">
    <source>
        <dbReference type="ARBA" id="ARBA00034642"/>
    </source>
</evidence>
<comment type="catalytic activity">
    <reaction evidence="34">
        <text>1-(9Z-octadecenoyl)-2-hexadecanoyl-sn-glycerol + ATP = 1-(9Z)-octadecenoyl-2-hexadecanoyl-sn-glycero-3-phosphate + ADP + H(+)</text>
        <dbReference type="Rhea" id="RHEA:43420"/>
        <dbReference type="ChEBI" id="CHEBI:15378"/>
        <dbReference type="ChEBI" id="CHEBI:30616"/>
        <dbReference type="ChEBI" id="CHEBI:74551"/>
        <dbReference type="ChEBI" id="CHEBI:75447"/>
        <dbReference type="ChEBI" id="CHEBI:456216"/>
    </reaction>
    <physiologicalReaction direction="left-to-right" evidence="34">
        <dbReference type="Rhea" id="RHEA:43421"/>
    </physiologicalReaction>
</comment>
<comment type="catalytic activity">
    <reaction evidence="25">
        <text>1-octadecanoyl-2-(5Z,8Z,11Z,14Z-eicosatetraenoyl)-sn-glycerol + ATP = 1-octadecanoyl-2-(5Z,8Z,11Z,14Z-eicosatetraenoyl)-sn-glycero-3-phosphate + ADP + H(+)</text>
        <dbReference type="Rhea" id="RHEA:40323"/>
        <dbReference type="ChEBI" id="CHEBI:15378"/>
        <dbReference type="ChEBI" id="CHEBI:30616"/>
        <dbReference type="ChEBI" id="CHEBI:75728"/>
        <dbReference type="ChEBI" id="CHEBI:77091"/>
        <dbReference type="ChEBI" id="CHEBI:456216"/>
    </reaction>
    <physiologicalReaction direction="left-to-right" evidence="25">
        <dbReference type="Rhea" id="RHEA:40324"/>
    </physiologicalReaction>
</comment>
<gene>
    <name evidence="46" type="ORF">GRJ2_001501300</name>
</gene>
<organism evidence="46 47">
    <name type="scientific">Grus japonensis</name>
    <name type="common">Japanese crane</name>
    <name type="synonym">Red-crowned crane</name>
    <dbReference type="NCBI Taxonomy" id="30415"/>
    <lineage>
        <taxon>Eukaryota</taxon>
        <taxon>Metazoa</taxon>
        <taxon>Chordata</taxon>
        <taxon>Craniata</taxon>
        <taxon>Vertebrata</taxon>
        <taxon>Euteleostomi</taxon>
        <taxon>Archelosauria</taxon>
        <taxon>Archosauria</taxon>
        <taxon>Dinosauria</taxon>
        <taxon>Saurischia</taxon>
        <taxon>Theropoda</taxon>
        <taxon>Coelurosauria</taxon>
        <taxon>Aves</taxon>
        <taxon>Neognathae</taxon>
        <taxon>Neoaves</taxon>
        <taxon>Gruiformes</taxon>
        <taxon>Gruidae</taxon>
        <taxon>Grus</taxon>
    </lineage>
</organism>
<evidence type="ECO:0000256" key="4">
    <source>
        <dbReference type="ARBA" id="ARBA00004514"/>
    </source>
</evidence>
<dbReference type="GO" id="GO:0030027">
    <property type="term" value="C:lamellipodium"/>
    <property type="evidence" value="ECO:0007669"/>
    <property type="project" value="UniProtKB-SubCell"/>
</dbReference>
<evidence type="ECO:0000256" key="39">
    <source>
        <dbReference type="ARBA" id="ARBA00051332"/>
    </source>
</evidence>
<evidence type="ECO:0000256" key="26">
    <source>
        <dbReference type="ARBA" id="ARBA00023411"/>
    </source>
</evidence>
<evidence type="ECO:0000256" key="41">
    <source>
        <dbReference type="ARBA" id="ARBA00060536"/>
    </source>
</evidence>
<dbReference type="GO" id="GO:0047649">
    <property type="term" value="F:alkylglycerol kinase activity"/>
    <property type="evidence" value="ECO:0007669"/>
    <property type="project" value="UniProtKB-EC"/>
</dbReference>
<dbReference type="CDD" id="cd20849">
    <property type="entry name" value="C1_DGKzeta_rpt1"/>
    <property type="match status" value="1"/>
</dbReference>
<evidence type="ECO:0000256" key="35">
    <source>
        <dbReference type="ARBA" id="ARBA00050690"/>
    </source>
</evidence>
<evidence type="ECO:0000256" key="2">
    <source>
        <dbReference type="ARBA" id="ARBA00004236"/>
    </source>
</evidence>
<feature type="compositionally biased region" description="Low complexity" evidence="44">
    <location>
        <begin position="828"/>
        <end position="842"/>
    </location>
</feature>
<evidence type="ECO:0000256" key="36">
    <source>
        <dbReference type="ARBA" id="ARBA00050789"/>
    </source>
</evidence>
<evidence type="ECO:0000256" key="10">
    <source>
        <dbReference type="ARBA" id="ARBA00022679"/>
    </source>
</evidence>
<evidence type="ECO:0000256" key="21">
    <source>
        <dbReference type="ARBA" id="ARBA00023242"/>
    </source>
</evidence>
<evidence type="ECO:0000256" key="13">
    <source>
        <dbReference type="ARBA" id="ARBA00022741"/>
    </source>
</evidence>
<feature type="compositionally biased region" description="Low complexity" evidence="44">
    <location>
        <begin position="12"/>
        <end position="29"/>
    </location>
</feature>
<keyword evidence="22" id="KW-0966">Cell projection</keyword>
<keyword evidence="7" id="KW-1003">Cell membrane</keyword>
<dbReference type="Pfam" id="PF23578">
    <property type="entry name" value="DGKI"/>
    <property type="match status" value="1"/>
</dbReference>
<evidence type="ECO:0000256" key="1">
    <source>
        <dbReference type="ARBA" id="ARBA00004123"/>
    </source>
</evidence>
<comment type="catalytic activity">
    <reaction evidence="38">
        <text>1-octadecanoyl-2-(9Z-octadecenoyl)-sn-glycerol + ATP = 1-octadecanoyl-2-(9Z-octadecenoyl)-sn-glycero-3-phosphate + ADP + H(+)</text>
        <dbReference type="Rhea" id="RHEA:43424"/>
        <dbReference type="ChEBI" id="CHEBI:15378"/>
        <dbReference type="ChEBI" id="CHEBI:30616"/>
        <dbReference type="ChEBI" id="CHEBI:74560"/>
        <dbReference type="ChEBI" id="CHEBI:75468"/>
        <dbReference type="ChEBI" id="CHEBI:456216"/>
    </reaction>
    <physiologicalReaction direction="left-to-right" evidence="38">
        <dbReference type="Rhea" id="RHEA:43425"/>
    </physiologicalReaction>
</comment>
<comment type="caution">
    <text evidence="46">The sequence shown here is derived from an EMBL/GenBank/DDBJ whole genome shotgun (WGS) entry which is preliminary data.</text>
</comment>
<keyword evidence="21" id="KW-0539">Nucleus</keyword>
<dbReference type="SUPFAM" id="SSF48403">
    <property type="entry name" value="Ankyrin repeat"/>
    <property type="match status" value="1"/>
</dbReference>
<dbReference type="InterPro" id="IPR056383">
    <property type="entry name" value="DGKI-like_dom"/>
</dbReference>
<evidence type="ECO:0000256" key="34">
    <source>
        <dbReference type="ARBA" id="ARBA00050429"/>
    </source>
</evidence>
<sequence length="989" mass="110284">MEAARAPPPGGSPSASSSSSSAATAASSGASGGAEPERGPAPPPPLGRRHSNKRFTGLKLFGRRLHLPHKGVFPCLQGSQPGRWGSRRIKHRPAVYKKAIAKSSLQHMVAQPNPALALRSDSERQIRNTVDWSETAVYGEHIWFETNVSGDFCYVGEQNCMAKLLQKPLSRRKCAACKIVVHTPCIEQLEKINFRCKPSFRESGSRNVREPIVVRHHWVHRRRQEGKCRQCGKGFQQKFAFHSKEIVAISCSWCKQAYHSKVSCFMLQHIEEPCSLGAHAAVVVPPTWILRVRRPQNPLKSSKKKKRTSFKRKSSKKGAEEGRWKPFVIKPMPAPLMKPLLVFVNPKSGGNQGAKIIQSFMWYLNPRQVFDLSQGGPKEALELYRKVHNLRILACGGDGTVGWILSILDQLRLNPPPPVAILPLGTGNDLARTLNWGGGYTDEPLSKILSHVEDGNIVQLDRWNLRVEPNPDANPEEKDEVATDKLPLDVFNNYFSLGFDARVTLEFHESREANPEKFNSRFRNKMFYAGTAFSDFLTGSSKDLAKHVKLVCDGTDLTSKIQDLKPQCLVFLNIPRYCAGTMPWGNPGEHHDFEPQRHDDGCIEVIGFTMTSLAALQVGGHGERLCQCRQVVLTTSKAIPMQVDGEPCKLAPSCIHISLRNQANMVQKTKRRNSMPLLNDQQPVPERLRIRVSRISMRDYEALHYDKEKLKEASVPLGIIVVPGDSDLELCRTQIEKLQEEGDGAKPKTLSSQKLSPKWCFLDSTTADRFYRIDRAQEHLNYVTEISQDELYVLDPELVITQTVGTSPAMPDLVDSSAAPSGHHFAFPSSSSSPPSSPAPSAEPEHCLPHKDDLIEAAKNGNFSKFQELHRAGRDLMVRDSSGQTVLHHAVKSGSKDIVKYIIENAPSEILDATEEENGETSLHQAAALRQRTICHYIVEAGASLMKTDLQGDTPKHRAEKANDPDLAAYLENRQHYQMIQREDQETAV</sequence>
<dbReference type="FunFam" id="2.60.200.40:FF:000002">
    <property type="entry name" value="Diacylglycerol kinase"/>
    <property type="match status" value="1"/>
</dbReference>
<evidence type="ECO:0000256" key="16">
    <source>
        <dbReference type="ARBA" id="ARBA00022833"/>
    </source>
</evidence>
<comment type="pathway">
    <text evidence="41">Glycerolipid metabolism.</text>
</comment>
<evidence type="ECO:0000256" key="37">
    <source>
        <dbReference type="ARBA" id="ARBA00050897"/>
    </source>
</evidence>
<comment type="similarity">
    <text evidence="6 43">Belongs to the eukaryotic diacylglycerol kinase family.</text>
</comment>
<keyword evidence="10 43" id="KW-0808">Transferase</keyword>
<dbReference type="GO" id="GO:0005634">
    <property type="term" value="C:nucleus"/>
    <property type="evidence" value="ECO:0007669"/>
    <property type="project" value="UniProtKB-SubCell"/>
</dbReference>
<dbReference type="GO" id="GO:0008270">
    <property type="term" value="F:zinc ion binding"/>
    <property type="evidence" value="ECO:0007669"/>
    <property type="project" value="UniProtKB-KW"/>
</dbReference>
<dbReference type="Gene3D" id="1.25.40.20">
    <property type="entry name" value="Ankyrin repeat-containing domain"/>
    <property type="match status" value="1"/>
</dbReference>
<dbReference type="InterPro" id="IPR047484">
    <property type="entry name" value="C1_DGKzeta_rpt2"/>
</dbReference>
<evidence type="ECO:0000256" key="27">
    <source>
        <dbReference type="ARBA" id="ARBA00034614"/>
    </source>
</evidence>
<comment type="catalytic activity">
    <reaction evidence="36">
        <text>1-octadecanoyl-2-(4Z,7Z,10Z,13Z,16Z,19Z-docosahexaenoyl)-sn-glycerol + ATP = 1-octadecanoyl-2-(4Z,7Z,10Z,13Z,16Z,19Z-docosahexaenoyl)-sn-glycero-3-phosphate + ADP + H(+)</text>
        <dbReference type="Rhea" id="RHEA:40359"/>
        <dbReference type="ChEBI" id="CHEBI:15378"/>
        <dbReference type="ChEBI" id="CHEBI:30616"/>
        <dbReference type="ChEBI" id="CHEBI:77129"/>
        <dbReference type="ChEBI" id="CHEBI:77130"/>
        <dbReference type="ChEBI" id="CHEBI:456216"/>
    </reaction>
    <physiologicalReaction direction="left-to-right" evidence="36">
        <dbReference type="Rhea" id="RHEA:40360"/>
    </physiologicalReaction>
</comment>
<dbReference type="GO" id="GO:0006629">
    <property type="term" value="P:lipid metabolic process"/>
    <property type="evidence" value="ECO:0007669"/>
    <property type="project" value="UniProtKB-KW"/>
</dbReference>
<dbReference type="Gene3D" id="3.30.60.20">
    <property type="match status" value="1"/>
</dbReference>
<evidence type="ECO:0000256" key="28">
    <source>
        <dbReference type="ARBA" id="ARBA00034624"/>
    </source>
</evidence>
<dbReference type="Gene3D" id="2.60.200.40">
    <property type="match status" value="1"/>
</dbReference>
<comment type="catalytic activity">
    <reaction evidence="33">
        <text>a 1-O-alkyl-sn-glycerol + ATP = a 1-O-alkyl-sn-glycero-3-phosphate + ADP + H(+)</text>
        <dbReference type="Rhea" id="RHEA:16937"/>
        <dbReference type="ChEBI" id="CHEBI:15378"/>
        <dbReference type="ChEBI" id="CHEBI:15850"/>
        <dbReference type="ChEBI" id="CHEBI:30616"/>
        <dbReference type="ChEBI" id="CHEBI:58014"/>
        <dbReference type="ChEBI" id="CHEBI:456216"/>
        <dbReference type="EC" id="2.7.1.93"/>
    </reaction>
    <physiologicalReaction direction="left-to-right" evidence="33">
        <dbReference type="Rhea" id="RHEA:16938"/>
    </physiologicalReaction>
</comment>
<comment type="catalytic activity">
    <reaction evidence="30">
        <text>1-O-hexadecyl-2-(9Z-octadecenoyl)-sn-glycerol + ATP = 1-O-hexadecyl-2-(9Z-octadecenoyl)-sn-glycero-3-phosphate + ADP + H(+)</text>
        <dbReference type="Rhea" id="RHEA:40407"/>
        <dbReference type="ChEBI" id="CHEBI:15378"/>
        <dbReference type="ChEBI" id="CHEBI:30616"/>
        <dbReference type="ChEBI" id="CHEBI:77185"/>
        <dbReference type="ChEBI" id="CHEBI:77187"/>
        <dbReference type="ChEBI" id="CHEBI:456216"/>
    </reaction>
    <physiologicalReaction direction="left-to-right" evidence="30">
        <dbReference type="Rhea" id="RHEA:40408"/>
    </physiologicalReaction>
</comment>
<evidence type="ECO:0000256" key="20">
    <source>
        <dbReference type="ARBA" id="ARBA00023136"/>
    </source>
</evidence>
<evidence type="ECO:0000256" key="33">
    <source>
        <dbReference type="ARBA" id="ARBA00049500"/>
    </source>
</evidence>
<dbReference type="InterPro" id="IPR036770">
    <property type="entry name" value="Ankyrin_rpt-contain_sf"/>
</dbReference>
<dbReference type="PROSITE" id="PS50297">
    <property type="entry name" value="ANK_REP_REGION"/>
    <property type="match status" value="1"/>
</dbReference>
<keyword evidence="9" id="KW-0597">Phosphoprotein</keyword>
<dbReference type="FunFam" id="3.40.50.10330:FF:000002">
    <property type="entry name" value="Diacylglycerol kinase"/>
    <property type="match status" value="1"/>
</dbReference>
<evidence type="ECO:0000256" key="14">
    <source>
        <dbReference type="ARBA" id="ARBA00022771"/>
    </source>
</evidence>
<dbReference type="GO" id="GO:0004143">
    <property type="term" value="F:ATP-dependent diacylglycerol kinase activity"/>
    <property type="evidence" value="ECO:0007669"/>
    <property type="project" value="UniProtKB-EC"/>
</dbReference>
<keyword evidence="15 43" id="KW-0418">Kinase</keyword>
<evidence type="ECO:0000256" key="40">
    <source>
        <dbReference type="ARBA" id="ARBA00051725"/>
    </source>
</evidence>
<feature type="region of interest" description="Disordered" evidence="44">
    <location>
        <begin position="1"/>
        <end position="52"/>
    </location>
</feature>
<dbReference type="CDD" id="cd20895">
    <property type="entry name" value="C1_DGKzeta_rpt2"/>
    <property type="match status" value="1"/>
</dbReference>
<keyword evidence="12" id="KW-0677">Repeat</keyword>
<evidence type="ECO:0000256" key="18">
    <source>
        <dbReference type="ARBA" id="ARBA00023043"/>
    </source>
</evidence>
<comment type="pathway">
    <text evidence="5">Lipid metabolism; glycerolipid metabolism.</text>
</comment>
<dbReference type="GO" id="GO:0005886">
    <property type="term" value="C:plasma membrane"/>
    <property type="evidence" value="ECO:0007669"/>
    <property type="project" value="UniProtKB-SubCell"/>
</dbReference>
<evidence type="ECO:0000256" key="7">
    <source>
        <dbReference type="ARBA" id="ARBA00022475"/>
    </source>
</evidence>
<evidence type="ECO:0000256" key="15">
    <source>
        <dbReference type="ARBA" id="ARBA00022777"/>
    </source>
</evidence>
<dbReference type="PANTHER" id="PTHR11255">
    <property type="entry name" value="DIACYLGLYCEROL KINASE"/>
    <property type="match status" value="1"/>
</dbReference>
<evidence type="ECO:0000256" key="44">
    <source>
        <dbReference type="SAM" id="MobiDB-lite"/>
    </source>
</evidence>
<evidence type="ECO:0000256" key="5">
    <source>
        <dbReference type="ARBA" id="ARBA00005175"/>
    </source>
</evidence>
<dbReference type="Pfam" id="PF12796">
    <property type="entry name" value="Ank_2"/>
    <property type="match status" value="1"/>
</dbReference>
<evidence type="ECO:0000256" key="38">
    <source>
        <dbReference type="ARBA" id="ARBA00051008"/>
    </source>
</evidence>
<comment type="catalytic activity">
    <reaction evidence="31">
        <text>1-O-alkyl-2-acyl-sn-glycerol + ATP = 1-O-alkyl-2-acyl-sn-glycero-3-phosphate + ADP + H(+)</text>
        <dbReference type="Rhea" id="RHEA:44072"/>
        <dbReference type="ChEBI" id="CHEBI:15378"/>
        <dbReference type="ChEBI" id="CHEBI:30616"/>
        <dbReference type="ChEBI" id="CHEBI:52595"/>
        <dbReference type="ChEBI" id="CHEBI:73332"/>
        <dbReference type="ChEBI" id="CHEBI:456216"/>
    </reaction>
    <physiologicalReaction direction="left-to-right" evidence="31">
        <dbReference type="Rhea" id="RHEA:44073"/>
    </physiologicalReaction>
</comment>
<keyword evidence="11" id="KW-0479">Metal-binding</keyword>
<comment type="catalytic activity">
    <reaction evidence="26">
        <text>a 1,2-diacyl-sn-glycerol + ATP = a 1,2-diacyl-sn-glycero-3-phosphate + ADP + H(+)</text>
        <dbReference type="Rhea" id="RHEA:10272"/>
        <dbReference type="ChEBI" id="CHEBI:15378"/>
        <dbReference type="ChEBI" id="CHEBI:17815"/>
        <dbReference type="ChEBI" id="CHEBI:30616"/>
        <dbReference type="ChEBI" id="CHEBI:58608"/>
        <dbReference type="ChEBI" id="CHEBI:456216"/>
        <dbReference type="EC" id="2.7.1.107"/>
    </reaction>
    <physiologicalReaction direction="left-to-right" evidence="26">
        <dbReference type="Rhea" id="RHEA:10273"/>
    </physiologicalReaction>
</comment>
<comment type="catalytic activity">
    <reaction evidence="24">
        <text>1,2-didecanoyl-sn-glycerol + ATP = 1,2-didecanoyl-sn-glycero-3-phosphate + ADP + H(+)</text>
        <dbReference type="Rhea" id="RHEA:43428"/>
        <dbReference type="ChEBI" id="CHEBI:15378"/>
        <dbReference type="ChEBI" id="CHEBI:18155"/>
        <dbReference type="ChEBI" id="CHEBI:30616"/>
        <dbReference type="ChEBI" id="CHEBI:78227"/>
        <dbReference type="ChEBI" id="CHEBI:456216"/>
    </reaction>
    <physiologicalReaction direction="left-to-right" evidence="24">
        <dbReference type="Rhea" id="RHEA:43429"/>
    </physiologicalReaction>
</comment>
<comment type="catalytic activity">
    <reaction evidence="29">
        <text>1-hexadecanoyl-2-(9Z-octadecenoyl)-sn-glycerol + ATP = 1-hexadecanoyl-2-(9Z-octadecenoyl)-sn-glycero-3-phosphate + ADP + H(+)</text>
        <dbReference type="Rhea" id="RHEA:43416"/>
        <dbReference type="ChEBI" id="CHEBI:15378"/>
        <dbReference type="ChEBI" id="CHEBI:30616"/>
        <dbReference type="ChEBI" id="CHEBI:64839"/>
        <dbReference type="ChEBI" id="CHEBI:75466"/>
        <dbReference type="ChEBI" id="CHEBI:456216"/>
    </reaction>
    <physiologicalReaction direction="left-to-right" evidence="29">
        <dbReference type="Rhea" id="RHEA:43417"/>
    </physiologicalReaction>
</comment>
<comment type="catalytic activity">
    <reaction evidence="28">
        <text>1-O-hexadecyl-2-(5Z,8Z,11Z,14Z-eicosatetraenoyl)-sn-glycerol + ATP = 1-O-hexadecyl-2-(5Z,8Z,11Z,14Z-eicosatetraenoyl)-sn-glycero-3-phosphate + ADP + H(+)</text>
        <dbReference type="Rhea" id="RHEA:40403"/>
        <dbReference type="ChEBI" id="CHEBI:15378"/>
        <dbReference type="ChEBI" id="CHEBI:30616"/>
        <dbReference type="ChEBI" id="CHEBI:77184"/>
        <dbReference type="ChEBI" id="CHEBI:77186"/>
        <dbReference type="ChEBI" id="CHEBI:456216"/>
    </reaction>
    <physiologicalReaction direction="left-to-right" evidence="28">
        <dbReference type="Rhea" id="RHEA:40404"/>
    </physiologicalReaction>
</comment>
<feature type="region of interest" description="Disordered" evidence="44">
    <location>
        <begin position="295"/>
        <end position="319"/>
    </location>
</feature>
<evidence type="ECO:0000256" key="11">
    <source>
        <dbReference type="ARBA" id="ARBA00022723"/>
    </source>
</evidence>
<comment type="catalytic activity">
    <reaction evidence="27">
        <text>1-O-hexadecyl-sn-glycerol + ATP = 1-O-hexadecyl-sn-glycero-3-phosphate + ADP + H(+)</text>
        <dbReference type="Rhea" id="RHEA:41672"/>
        <dbReference type="ChEBI" id="CHEBI:15378"/>
        <dbReference type="ChEBI" id="CHEBI:30616"/>
        <dbReference type="ChEBI" id="CHEBI:34115"/>
        <dbReference type="ChEBI" id="CHEBI:77580"/>
        <dbReference type="ChEBI" id="CHEBI:456216"/>
    </reaction>
    <physiologicalReaction direction="left-to-right" evidence="27">
        <dbReference type="Rhea" id="RHEA:41673"/>
    </physiologicalReaction>
</comment>
<feature type="region of interest" description="Disordered" evidence="44">
    <location>
        <begin position="811"/>
        <end position="847"/>
    </location>
</feature>
<dbReference type="SMART" id="SM00109">
    <property type="entry name" value="C1"/>
    <property type="match status" value="2"/>
</dbReference>
<dbReference type="InterPro" id="IPR000756">
    <property type="entry name" value="Diacylglycerol_kin_accessory"/>
</dbReference>
<dbReference type="GO" id="GO:0005524">
    <property type="term" value="F:ATP binding"/>
    <property type="evidence" value="ECO:0007669"/>
    <property type="project" value="UniProtKB-KW"/>
</dbReference>
<feature type="repeat" description="ANK" evidence="42">
    <location>
        <begin position="882"/>
        <end position="905"/>
    </location>
</feature>
<keyword evidence="47" id="KW-1185">Reference proteome</keyword>
<comment type="catalytic activity">
    <reaction evidence="35">
        <text>1,2-di-(5Z,8Z,11Z,14Z)-eicosatetraenoyl-sn-glycerol + ATP = 1,2-di-(5Z,8Z,11Z,14Z)-eicosatetraenoyl-sn-glycero-3-phosphate + ADP + H(+)</text>
        <dbReference type="Rhea" id="RHEA:40351"/>
        <dbReference type="ChEBI" id="CHEBI:15378"/>
        <dbReference type="ChEBI" id="CHEBI:30616"/>
        <dbReference type="ChEBI" id="CHEBI:77125"/>
        <dbReference type="ChEBI" id="CHEBI:77126"/>
        <dbReference type="ChEBI" id="CHEBI:456216"/>
    </reaction>
    <physiologicalReaction direction="left-to-right" evidence="35">
        <dbReference type="Rhea" id="RHEA:40352"/>
    </physiologicalReaction>
</comment>